<sequence length="143" mass="16018">MVTRTIGPVLEEKQKEKFKGVYVQTILIGTLGRPQPQQHGTPNNNKSSSSSSPLLNVRDFPDVLELIFQFACPSKPDEQTFYHKMGLRMCSGTEHVHMEMLENTANNRFGSLNNDPVGDVRRGFLPKSSSKNTRGTRIARVNS</sequence>
<protein>
    <submittedName>
        <fullName evidence="2">Uncharacterized protein</fullName>
    </submittedName>
</protein>
<evidence type="ECO:0000256" key="1">
    <source>
        <dbReference type="SAM" id="MobiDB-lite"/>
    </source>
</evidence>
<dbReference type="EMBL" id="HBIM01023745">
    <property type="protein sequence ID" value="CAE0420897.1"/>
    <property type="molecule type" value="Transcribed_RNA"/>
</dbReference>
<feature type="compositionally biased region" description="Polar residues" evidence="1">
    <location>
        <begin position="127"/>
        <end position="143"/>
    </location>
</feature>
<reference evidence="2" key="1">
    <citation type="submission" date="2021-01" db="EMBL/GenBank/DDBJ databases">
        <authorList>
            <person name="Corre E."/>
            <person name="Pelletier E."/>
            <person name="Niang G."/>
            <person name="Scheremetjew M."/>
            <person name="Finn R."/>
            <person name="Kale V."/>
            <person name="Holt S."/>
            <person name="Cochrane G."/>
            <person name="Meng A."/>
            <person name="Brown T."/>
            <person name="Cohen L."/>
        </authorList>
    </citation>
    <scope>NUCLEOTIDE SEQUENCE</scope>
    <source>
        <strain evidence="2">CCMP127</strain>
    </source>
</reference>
<gene>
    <name evidence="2" type="ORF">ACOF00016_LOCUS17563</name>
</gene>
<organism evidence="2">
    <name type="scientific">Amphora coffeiformis</name>
    <dbReference type="NCBI Taxonomy" id="265554"/>
    <lineage>
        <taxon>Eukaryota</taxon>
        <taxon>Sar</taxon>
        <taxon>Stramenopiles</taxon>
        <taxon>Ochrophyta</taxon>
        <taxon>Bacillariophyta</taxon>
        <taxon>Bacillariophyceae</taxon>
        <taxon>Bacillariophycidae</taxon>
        <taxon>Thalassiophysales</taxon>
        <taxon>Catenulaceae</taxon>
        <taxon>Amphora</taxon>
    </lineage>
</organism>
<evidence type="ECO:0000313" key="2">
    <source>
        <dbReference type="EMBL" id="CAE0420897.1"/>
    </source>
</evidence>
<proteinExistence type="predicted"/>
<feature type="compositionally biased region" description="Polar residues" evidence="1">
    <location>
        <begin position="35"/>
        <end position="46"/>
    </location>
</feature>
<accession>A0A7S3LIQ4</accession>
<dbReference type="AlphaFoldDB" id="A0A7S3LIQ4"/>
<feature type="region of interest" description="Disordered" evidence="1">
    <location>
        <begin position="32"/>
        <end position="54"/>
    </location>
</feature>
<name>A0A7S3LIQ4_9STRA</name>
<feature type="region of interest" description="Disordered" evidence="1">
    <location>
        <begin position="124"/>
        <end position="143"/>
    </location>
</feature>